<dbReference type="InterPro" id="IPR050478">
    <property type="entry name" value="Ethylene_sulfur-biosynth"/>
</dbReference>
<feature type="domain" description="Aminotransferase class I/classII large" evidence="2">
    <location>
        <begin position="64"/>
        <end position="427"/>
    </location>
</feature>
<dbReference type="PRINTS" id="PR00753">
    <property type="entry name" value="ACCSYNTHASE"/>
</dbReference>
<sequence length="433" mass="48593">MSQSDCISSRGVGFLPDVPKFFDVLNILWHPETNPEGTVNLGLAENTLMHSDLTSFVNSHLHVNPHALTYGDGFTGSKELKKAFCQFLNRYFEPRVPVIPSHSTITPGVGNAIECCAWSLFNSQDQVLIGRPYWTAFDYIFGIRAGVQVREVSFKGLDLFCLLAVDEYEKGYIAAKKEGKCVQAILLCYPHNPLGRCYSKQVLMAYMRLCGKWDLHLLVGEIYALSVFENAEMEDAVPFTSVLSLSAEGLMDPRKIHAQWGFSKVPYLTLGDIHELTVRQDFGATGMRIGCLISQSNPVFLKSLESFSLFNFPSSLADNAAAALLMDEKFTDCYISLYRSRLEESYKYVTRFLKEHGIPYRKSNASLFLMVNLAAVAHVVSDDDILALLREEKLYVTSASGYKSETSGWFRLVIAHPQHVLDEGLKRMQRALS</sequence>
<accession>A0A0B7KH25</accession>
<dbReference type="GO" id="GO:0006520">
    <property type="term" value="P:amino acid metabolic process"/>
    <property type="evidence" value="ECO:0007669"/>
    <property type="project" value="TreeGrafter"/>
</dbReference>
<dbReference type="AlphaFoldDB" id="A0A0B7KH25"/>
<dbReference type="InterPro" id="IPR004839">
    <property type="entry name" value="Aminotransferase_I/II_large"/>
</dbReference>
<organism evidence="3">
    <name type="scientific">Bionectria ochroleuca</name>
    <name type="common">Gliocladium roseum</name>
    <dbReference type="NCBI Taxonomy" id="29856"/>
    <lineage>
        <taxon>Eukaryota</taxon>
        <taxon>Fungi</taxon>
        <taxon>Dikarya</taxon>
        <taxon>Ascomycota</taxon>
        <taxon>Pezizomycotina</taxon>
        <taxon>Sordariomycetes</taxon>
        <taxon>Hypocreomycetidae</taxon>
        <taxon>Hypocreales</taxon>
        <taxon>Bionectriaceae</taxon>
        <taxon>Clonostachys</taxon>
    </lineage>
</organism>
<dbReference type="PANTHER" id="PTHR43795">
    <property type="entry name" value="BIFUNCTIONAL ASPARTATE AMINOTRANSFERASE AND GLUTAMATE/ASPARTATE-PREPHENATE AMINOTRANSFERASE-RELATED"/>
    <property type="match status" value="1"/>
</dbReference>
<reference evidence="3" key="1">
    <citation type="submission" date="2015-01" db="EMBL/GenBank/DDBJ databases">
        <authorList>
            <person name="Durling Mikael"/>
        </authorList>
    </citation>
    <scope>NUCLEOTIDE SEQUENCE</scope>
</reference>
<protein>
    <recommendedName>
        <fullName evidence="2">Aminotransferase class I/classII large domain-containing protein</fullName>
    </recommendedName>
</protein>
<evidence type="ECO:0000256" key="1">
    <source>
        <dbReference type="ARBA" id="ARBA00022898"/>
    </source>
</evidence>
<dbReference type="GO" id="GO:0030170">
    <property type="term" value="F:pyridoxal phosphate binding"/>
    <property type="evidence" value="ECO:0007669"/>
    <property type="project" value="InterPro"/>
</dbReference>
<dbReference type="PANTHER" id="PTHR43795:SF63">
    <property type="entry name" value="PUTATIVE (AFU_ORTHOLOGUE AFUA_4G00630)-RELATED"/>
    <property type="match status" value="1"/>
</dbReference>
<evidence type="ECO:0000313" key="3">
    <source>
        <dbReference type="EMBL" id="CEO54205.1"/>
    </source>
</evidence>
<dbReference type="InterPro" id="IPR015422">
    <property type="entry name" value="PyrdxlP-dep_Trfase_small"/>
</dbReference>
<evidence type="ECO:0000259" key="2">
    <source>
        <dbReference type="Pfam" id="PF00155"/>
    </source>
</evidence>
<dbReference type="Pfam" id="PF00155">
    <property type="entry name" value="Aminotran_1_2"/>
    <property type="match status" value="1"/>
</dbReference>
<dbReference type="InterPro" id="IPR015421">
    <property type="entry name" value="PyrdxlP-dep_Trfase_major"/>
</dbReference>
<name>A0A0B7KH25_BIOOC</name>
<dbReference type="Gene3D" id="3.90.1150.10">
    <property type="entry name" value="Aspartate Aminotransferase, domain 1"/>
    <property type="match status" value="1"/>
</dbReference>
<proteinExistence type="predicted"/>
<gene>
    <name evidence="3" type="ORF">BN869_000010263_1</name>
</gene>
<dbReference type="GO" id="GO:0008483">
    <property type="term" value="F:transaminase activity"/>
    <property type="evidence" value="ECO:0007669"/>
    <property type="project" value="TreeGrafter"/>
</dbReference>
<dbReference type="EMBL" id="CDPU01000041">
    <property type="protein sequence ID" value="CEO54205.1"/>
    <property type="molecule type" value="Genomic_DNA"/>
</dbReference>
<dbReference type="CDD" id="cd00609">
    <property type="entry name" value="AAT_like"/>
    <property type="match status" value="1"/>
</dbReference>
<dbReference type="Gene3D" id="3.40.640.10">
    <property type="entry name" value="Type I PLP-dependent aspartate aminotransferase-like (Major domain)"/>
    <property type="match status" value="1"/>
</dbReference>
<dbReference type="SUPFAM" id="SSF53383">
    <property type="entry name" value="PLP-dependent transferases"/>
    <property type="match status" value="1"/>
</dbReference>
<dbReference type="InterPro" id="IPR015424">
    <property type="entry name" value="PyrdxlP-dep_Trfase"/>
</dbReference>
<keyword evidence="1" id="KW-0663">Pyridoxal phosphate</keyword>